<feature type="compositionally biased region" description="Polar residues" evidence="1">
    <location>
        <begin position="392"/>
        <end position="405"/>
    </location>
</feature>
<feature type="compositionally biased region" description="Basic and acidic residues" evidence="1">
    <location>
        <begin position="453"/>
        <end position="474"/>
    </location>
</feature>
<feature type="region of interest" description="Disordered" evidence="1">
    <location>
        <begin position="662"/>
        <end position="761"/>
    </location>
</feature>
<keyword evidence="3" id="KW-1185">Reference proteome</keyword>
<dbReference type="Pfam" id="PF20162">
    <property type="entry name" value="Etd1"/>
    <property type="match status" value="1"/>
</dbReference>
<dbReference type="InterPro" id="IPR045342">
    <property type="entry name" value="Etd1"/>
</dbReference>
<feature type="compositionally biased region" description="Polar residues" evidence="1">
    <location>
        <begin position="1123"/>
        <end position="1145"/>
    </location>
</feature>
<feature type="compositionally biased region" description="Basic and acidic residues" evidence="1">
    <location>
        <begin position="144"/>
        <end position="156"/>
    </location>
</feature>
<feature type="compositionally biased region" description="Low complexity" evidence="1">
    <location>
        <begin position="170"/>
        <end position="179"/>
    </location>
</feature>
<reference evidence="2 3" key="1">
    <citation type="journal article" date="2024" name="Commun. Biol.">
        <title>Comparative genomic analysis of thermophilic fungi reveals convergent evolutionary adaptations and gene losses.</title>
        <authorList>
            <person name="Steindorff A.S."/>
            <person name="Aguilar-Pontes M.V."/>
            <person name="Robinson A.J."/>
            <person name="Andreopoulos B."/>
            <person name="LaButti K."/>
            <person name="Kuo A."/>
            <person name="Mondo S."/>
            <person name="Riley R."/>
            <person name="Otillar R."/>
            <person name="Haridas S."/>
            <person name="Lipzen A."/>
            <person name="Grimwood J."/>
            <person name="Schmutz J."/>
            <person name="Clum A."/>
            <person name="Reid I.D."/>
            <person name="Moisan M.C."/>
            <person name="Butler G."/>
            <person name="Nguyen T.T.M."/>
            <person name="Dewar K."/>
            <person name="Conant G."/>
            <person name="Drula E."/>
            <person name="Henrissat B."/>
            <person name="Hansel C."/>
            <person name="Singer S."/>
            <person name="Hutchinson M.I."/>
            <person name="de Vries R.P."/>
            <person name="Natvig D.O."/>
            <person name="Powell A.J."/>
            <person name="Tsang A."/>
            <person name="Grigoriev I.V."/>
        </authorList>
    </citation>
    <scope>NUCLEOTIDE SEQUENCE [LARGE SCALE GENOMIC DNA]</scope>
    <source>
        <strain evidence="2 3">ATCC 22073</strain>
    </source>
</reference>
<dbReference type="Proteomes" id="UP001600064">
    <property type="component" value="Unassembled WGS sequence"/>
</dbReference>
<evidence type="ECO:0000313" key="3">
    <source>
        <dbReference type="Proteomes" id="UP001600064"/>
    </source>
</evidence>
<feature type="compositionally biased region" description="Acidic residues" evidence="1">
    <location>
        <begin position="670"/>
        <end position="681"/>
    </location>
</feature>
<feature type="compositionally biased region" description="Pro residues" evidence="1">
    <location>
        <begin position="26"/>
        <end position="40"/>
    </location>
</feature>
<protein>
    <submittedName>
        <fullName evidence="2">Uncharacterized protein</fullName>
    </submittedName>
</protein>
<evidence type="ECO:0000313" key="2">
    <source>
        <dbReference type="EMBL" id="KAL2266164.1"/>
    </source>
</evidence>
<gene>
    <name evidence="2" type="ORF">VTJ83DRAFT_5516</name>
</gene>
<feature type="compositionally biased region" description="Low complexity" evidence="1">
    <location>
        <begin position="991"/>
        <end position="1009"/>
    </location>
</feature>
<feature type="compositionally biased region" description="Polar residues" evidence="1">
    <location>
        <begin position="591"/>
        <end position="604"/>
    </location>
</feature>
<feature type="region of interest" description="Disordered" evidence="1">
    <location>
        <begin position="20"/>
        <end position="224"/>
    </location>
</feature>
<evidence type="ECO:0000256" key="1">
    <source>
        <dbReference type="SAM" id="MobiDB-lite"/>
    </source>
</evidence>
<feature type="compositionally biased region" description="Polar residues" evidence="1">
    <location>
        <begin position="686"/>
        <end position="706"/>
    </location>
</feature>
<sequence length="1161" mass="124810">MQAVPTLVGTGTAAAAAAVGLAFGQPPEPETPWSPPPIHNPFPADYDPFRVQALPPRPSTSAALSRHPYPSPADDLPYSPFRPLADAGPGPLASPPMSPTSPTSPTDIPRPLTGVPSSSSPWPNSRGHSHARHGDLACQPIAENARDSVSSRDSWVRRFSRPLSRHGSRRSSLGPDSSSMAFSNGSGVPMLGQPPTTHPSPNKLVKRATSGPQGPAGGLQRRGSLGLTLRRPATSHQRSATLQQLQQNQGAFAERPLSPDVMVPPEAYVPTPTSTSFPAADRTQESRPSKWSSFFHARRAAPSGRELPGLPQGFFPRRRMAVSWGRVYKAYLTKPDQIAEEPASWDEGDVGQDLPADDQTNDCGVEPTSDDPGPVGTPEPSADKPPRRPLSTHLSSASQWISRTGSGRLLRRNTVDAKIGGGRFLPESSAVPRDHAYYPPVGPGPEGFPAPPEARDPPPQHSDPALKHQADLSRTRKRNSSSPAPPHRRLSSGFSIDVARASSNGLPRPLYSPPVNYPRPSSATTHSRGPSGERSVTLAGSDASAREPPFGDDEDTDFRSDGIYDSFRTGTSSTRVRSVETPIESMYDDSPPSTASHPKTQRLSVQEMLPPGWDGETTKITEEEELAHTPVKAVDLAEVSDAAPKVHDLGLDGAHALSAVTRDFDRQSFFDEDDDDDDWARDDDNPISNHLSPPGSTNSRHMSPTQLHALRNISGSSTGSSSLLRNSMSDRPRSNIFDWAEPSPHDTSEAGMPRPKTVHGKRELVLRGGRPATRKPIGAAHIRSQSVPVVHDSDGSKPPPKFGTWALGHKKSERWDEDFEFEGDDAAAGAPGGKDSATSFTVVVPASIQATQPSVRAHSGQIRELSLLVNDLKRLCRHGKELDLLQGPLAAKWTEAESIIALASPDEEEDEAISTRPSFDCDRPQTDDLFLDEGFDGSALDFDETFGFSEPEMSKTAVVRERQSPKRRSVFSPDDDIFGGSWPLNDGSGSGTETGTSPRPHTPSRTSSPNRHSAVINTVIDVLKQQQQKSARAKNPPVATATARPAAPDTKLYFDTNSLQVLVKQAGQLRDVLSDAVRRSELLTQSPAGTPRRERHNGRPHPCQHQPGDGSPAFTRVFVDPGSTASTPPGQRSLATSHSTPSILSKASVDSPRMQMMTAVN</sequence>
<dbReference type="EMBL" id="JAZGUE010000005">
    <property type="protein sequence ID" value="KAL2266164.1"/>
    <property type="molecule type" value="Genomic_DNA"/>
</dbReference>
<proteinExistence type="predicted"/>
<dbReference type="GeneID" id="98126769"/>
<accession>A0ABR4D7Z3</accession>
<feature type="compositionally biased region" description="Low complexity" evidence="1">
    <location>
        <begin position="100"/>
        <end position="111"/>
    </location>
</feature>
<comment type="caution">
    <text evidence="2">The sequence shown here is derived from an EMBL/GenBank/DDBJ whole genome shotgun (WGS) entry which is preliminary data.</text>
</comment>
<organism evidence="2 3">
    <name type="scientific">Remersonia thermophila</name>
    <dbReference type="NCBI Taxonomy" id="72144"/>
    <lineage>
        <taxon>Eukaryota</taxon>
        <taxon>Fungi</taxon>
        <taxon>Dikarya</taxon>
        <taxon>Ascomycota</taxon>
        <taxon>Pezizomycotina</taxon>
        <taxon>Sordariomycetes</taxon>
        <taxon>Sordariomycetidae</taxon>
        <taxon>Sordariales</taxon>
        <taxon>Sordariales incertae sedis</taxon>
        <taxon>Remersonia</taxon>
    </lineage>
</organism>
<feature type="compositionally biased region" description="Basic residues" evidence="1">
    <location>
        <begin position="158"/>
        <end position="169"/>
    </location>
</feature>
<feature type="region of interest" description="Disordered" evidence="1">
    <location>
        <begin position="339"/>
        <end position="616"/>
    </location>
</feature>
<feature type="region of interest" description="Disordered" evidence="1">
    <location>
        <begin position="954"/>
        <end position="1012"/>
    </location>
</feature>
<feature type="compositionally biased region" description="Pro residues" evidence="1">
    <location>
        <begin position="440"/>
        <end position="452"/>
    </location>
</feature>
<name>A0ABR4D7Z3_9PEZI</name>
<feature type="compositionally biased region" description="Low complexity" evidence="1">
    <location>
        <begin position="711"/>
        <end position="727"/>
    </location>
</feature>
<feature type="compositionally biased region" description="Acidic residues" evidence="1">
    <location>
        <begin position="343"/>
        <end position="360"/>
    </location>
</feature>
<feature type="region of interest" description="Disordered" evidence="1">
    <location>
        <begin position="905"/>
        <end position="924"/>
    </location>
</feature>
<dbReference type="RefSeq" id="XP_070864891.1">
    <property type="nucleotide sequence ID" value="XM_071012125.1"/>
</dbReference>
<feature type="region of interest" description="Disordered" evidence="1">
    <location>
        <begin position="1081"/>
        <end position="1161"/>
    </location>
</feature>
<feature type="region of interest" description="Disordered" evidence="1">
    <location>
        <begin position="272"/>
        <end position="291"/>
    </location>
</feature>
<feature type="compositionally biased region" description="Polar residues" evidence="1">
    <location>
        <begin position="519"/>
        <end position="528"/>
    </location>
</feature>